<evidence type="ECO:0000313" key="2">
    <source>
        <dbReference type="Proteomes" id="UP000887565"/>
    </source>
</evidence>
<dbReference type="AlphaFoldDB" id="A0A915KTS9"/>
<proteinExistence type="predicted"/>
<reference evidence="3" key="1">
    <citation type="submission" date="2022-11" db="UniProtKB">
        <authorList>
            <consortium name="WormBaseParasite"/>
        </authorList>
    </citation>
    <scope>IDENTIFICATION</scope>
</reference>
<protein>
    <submittedName>
        <fullName evidence="3">Uncharacterized protein</fullName>
    </submittedName>
</protein>
<evidence type="ECO:0000256" key="1">
    <source>
        <dbReference type="SAM" id="Phobius"/>
    </source>
</evidence>
<keyword evidence="1" id="KW-0812">Transmembrane</keyword>
<keyword evidence="1" id="KW-0472">Membrane</keyword>
<feature type="transmembrane region" description="Helical" evidence="1">
    <location>
        <begin position="55"/>
        <end position="82"/>
    </location>
</feature>
<keyword evidence="2" id="KW-1185">Reference proteome</keyword>
<evidence type="ECO:0000313" key="3">
    <source>
        <dbReference type="WBParaSite" id="nRc.2.0.1.t42183-RA"/>
    </source>
</evidence>
<sequence>MEDQFSANFYTNSISTDISVETESIVTRPLDHTHYTQDVETLATNEVLQMYDQNYYLTAIGGVIIAILSIVVIIIGLIVCCIRHRKKNEAPTVDQSLKYGDEKTSSKFKWEALFSGSIAYKSRTKIESQKINSTNMDSKLATAMDGTVEASMLASINGEL</sequence>
<name>A0A915KTS9_ROMCU</name>
<dbReference type="WBParaSite" id="nRc.2.0.1.t42183-RA">
    <property type="protein sequence ID" value="nRc.2.0.1.t42183-RA"/>
    <property type="gene ID" value="nRc.2.0.1.g42183"/>
</dbReference>
<dbReference type="Proteomes" id="UP000887565">
    <property type="component" value="Unplaced"/>
</dbReference>
<accession>A0A915KTS9</accession>
<organism evidence="2 3">
    <name type="scientific">Romanomermis culicivorax</name>
    <name type="common">Nematode worm</name>
    <dbReference type="NCBI Taxonomy" id="13658"/>
    <lineage>
        <taxon>Eukaryota</taxon>
        <taxon>Metazoa</taxon>
        <taxon>Ecdysozoa</taxon>
        <taxon>Nematoda</taxon>
        <taxon>Enoplea</taxon>
        <taxon>Dorylaimia</taxon>
        <taxon>Mermithida</taxon>
        <taxon>Mermithoidea</taxon>
        <taxon>Mermithidae</taxon>
        <taxon>Romanomermis</taxon>
    </lineage>
</organism>
<keyword evidence="1" id="KW-1133">Transmembrane helix</keyword>